<dbReference type="PANTHER" id="PTHR42781:SF9">
    <property type="entry name" value="AMINO ACID ABC TRANSPORTER, ATP-BINDING PROTEIN-RELATED"/>
    <property type="match status" value="1"/>
</dbReference>
<sequence length="148" mass="16412">MIQFESVTKKYASHLALEDINLKIEKGEFVFIVGASGAGKSTLLKLITREILPTSGKILFNGEDITKIPNNKIPILRRKIGTVFQDFKLLLSRTIFENVAVPLEVLGYKDADIEREVSQILEKVGILEKANDFPTQLAGGEIQRTAIA</sequence>
<accession>A0A0G0UCA8</accession>
<dbReference type="InterPro" id="IPR003439">
    <property type="entry name" value="ABC_transporter-like_ATP-bd"/>
</dbReference>
<evidence type="ECO:0000313" key="3">
    <source>
        <dbReference type="EMBL" id="KKR47787.1"/>
    </source>
</evidence>
<dbReference type="PANTHER" id="PTHR42781">
    <property type="entry name" value="SPERMIDINE/PUTRESCINE IMPORT ATP-BINDING PROTEIN POTA"/>
    <property type="match status" value="1"/>
</dbReference>
<dbReference type="InterPro" id="IPR027417">
    <property type="entry name" value="P-loop_NTPase"/>
</dbReference>
<evidence type="ECO:0000313" key="4">
    <source>
        <dbReference type="Proteomes" id="UP000034531"/>
    </source>
</evidence>
<dbReference type="EMBL" id="LBYI01000056">
    <property type="protein sequence ID" value="KKR47787.1"/>
    <property type="molecule type" value="Genomic_DNA"/>
</dbReference>
<keyword evidence="3" id="KW-0547">Nucleotide-binding</keyword>
<dbReference type="GO" id="GO:0005524">
    <property type="term" value="F:ATP binding"/>
    <property type="evidence" value="ECO:0007669"/>
    <property type="project" value="UniProtKB-KW"/>
</dbReference>
<feature type="non-terminal residue" evidence="3">
    <location>
        <position position="148"/>
    </location>
</feature>
<dbReference type="InterPro" id="IPR050093">
    <property type="entry name" value="ABC_SmlMolc_Importer"/>
</dbReference>
<organism evidence="3 4">
    <name type="scientific">Candidatus Curtissbacteria bacterium GW2011_GWA1_40_16</name>
    <dbReference type="NCBI Taxonomy" id="1618405"/>
    <lineage>
        <taxon>Bacteria</taxon>
        <taxon>Candidatus Curtissiibacteriota</taxon>
    </lineage>
</organism>
<dbReference type="GO" id="GO:0016887">
    <property type="term" value="F:ATP hydrolysis activity"/>
    <property type="evidence" value="ECO:0007669"/>
    <property type="project" value="InterPro"/>
</dbReference>
<dbReference type="Gene3D" id="3.40.50.300">
    <property type="entry name" value="P-loop containing nucleotide triphosphate hydrolases"/>
    <property type="match status" value="1"/>
</dbReference>
<evidence type="ECO:0000259" key="2">
    <source>
        <dbReference type="Pfam" id="PF00005"/>
    </source>
</evidence>
<evidence type="ECO:0000256" key="1">
    <source>
        <dbReference type="ARBA" id="ARBA00022448"/>
    </source>
</evidence>
<reference evidence="3 4" key="1">
    <citation type="journal article" date="2015" name="Nature">
        <title>rRNA introns, odd ribosomes, and small enigmatic genomes across a large radiation of phyla.</title>
        <authorList>
            <person name="Brown C.T."/>
            <person name="Hug L.A."/>
            <person name="Thomas B.C."/>
            <person name="Sharon I."/>
            <person name="Castelle C.J."/>
            <person name="Singh A."/>
            <person name="Wilkins M.J."/>
            <person name="Williams K.H."/>
            <person name="Banfield J.F."/>
        </authorList>
    </citation>
    <scope>NUCLEOTIDE SEQUENCE [LARGE SCALE GENOMIC DNA]</scope>
</reference>
<proteinExistence type="predicted"/>
<keyword evidence="1" id="KW-0813">Transport</keyword>
<keyword evidence="3" id="KW-0132">Cell division</keyword>
<feature type="domain" description="ABC transporter" evidence="2">
    <location>
        <begin position="17"/>
        <end position="148"/>
    </location>
</feature>
<keyword evidence="3" id="KW-0131">Cell cycle</keyword>
<gene>
    <name evidence="3" type="ORF">UT84_C0056G0006</name>
</gene>
<dbReference type="SUPFAM" id="SSF52540">
    <property type="entry name" value="P-loop containing nucleoside triphosphate hydrolases"/>
    <property type="match status" value="1"/>
</dbReference>
<dbReference type="Pfam" id="PF00005">
    <property type="entry name" value="ABC_tran"/>
    <property type="match status" value="1"/>
</dbReference>
<dbReference type="GO" id="GO:0051301">
    <property type="term" value="P:cell division"/>
    <property type="evidence" value="ECO:0007669"/>
    <property type="project" value="UniProtKB-KW"/>
</dbReference>
<dbReference type="Proteomes" id="UP000034531">
    <property type="component" value="Unassembled WGS sequence"/>
</dbReference>
<protein>
    <submittedName>
        <fullName evidence="3">Cell division ATP-binding protein FtsE</fullName>
    </submittedName>
</protein>
<keyword evidence="3" id="KW-0067">ATP-binding</keyword>
<dbReference type="AlphaFoldDB" id="A0A0G0UCA8"/>
<name>A0A0G0UCA8_9BACT</name>
<comment type="caution">
    <text evidence="3">The sequence shown here is derived from an EMBL/GenBank/DDBJ whole genome shotgun (WGS) entry which is preliminary data.</text>
</comment>